<dbReference type="OrthoDB" id="1225319at2759"/>
<organism evidence="2">
    <name type="scientific">Nicotiana tabacum</name>
    <name type="common">Common tobacco</name>
    <dbReference type="NCBI Taxonomy" id="4097"/>
    <lineage>
        <taxon>Eukaryota</taxon>
        <taxon>Viridiplantae</taxon>
        <taxon>Streptophyta</taxon>
        <taxon>Embryophyta</taxon>
        <taxon>Tracheophyta</taxon>
        <taxon>Spermatophyta</taxon>
        <taxon>Magnoliopsida</taxon>
        <taxon>eudicotyledons</taxon>
        <taxon>Gunneridae</taxon>
        <taxon>Pentapetalae</taxon>
        <taxon>asterids</taxon>
        <taxon>lamiids</taxon>
        <taxon>Solanales</taxon>
        <taxon>Solanaceae</taxon>
        <taxon>Nicotianoideae</taxon>
        <taxon>Nicotianeae</taxon>
        <taxon>Nicotiana</taxon>
    </lineage>
</organism>
<sequence length="153" mass="16595">MKFLPEFALCWGGATITPTVIEIASVTTPQPQEEEEQNRWRNSSEAATPGAIRGRGRRVVKPKNAANWKPALRVISEERVMSDIVGNGSGGRSKERAAIPSSCAKSAAKVKAKSIARSQLSPRHGDDYCFVYICRKSTGPMAVPAFSPTAFLF</sequence>
<reference evidence="2" key="1">
    <citation type="submission" date="2025-08" db="UniProtKB">
        <authorList>
            <consortium name="RefSeq"/>
        </authorList>
    </citation>
    <scope>IDENTIFICATION</scope>
</reference>
<dbReference type="AlphaFoldDB" id="A0A1S4BUQ7"/>
<dbReference type="PANTHER" id="PTHR35318:SF8">
    <property type="match status" value="1"/>
</dbReference>
<gene>
    <name evidence="2" type="primary">LOC107812108</name>
</gene>
<accession>A0A1S4BUQ7</accession>
<evidence type="ECO:0000313" key="2">
    <source>
        <dbReference type="RefSeq" id="XP_016492625.1"/>
    </source>
</evidence>
<feature type="region of interest" description="Disordered" evidence="1">
    <location>
        <begin position="27"/>
        <end position="57"/>
    </location>
</feature>
<dbReference type="PANTHER" id="PTHR35318">
    <property type="entry name" value="BNAA10G08410D PROTEIN"/>
    <property type="match status" value="1"/>
</dbReference>
<dbReference type="KEGG" id="nta:107812108"/>
<protein>
    <submittedName>
        <fullName evidence="2">Uncharacterized protein isoform X1</fullName>
    </submittedName>
</protein>
<dbReference type="PaxDb" id="4097-A0A1S4BUQ7"/>
<dbReference type="RefSeq" id="XP_016492625.1">
    <property type="nucleotide sequence ID" value="XM_016637139.1"/>
</dbReference>
<evidence type="ECO:0000256" key="1">
    <source>
        <dbReference type="SAM" id="MobiDB-lite"/>
    </source>
</evidence>
<proteinExistence type="predicted"/>
<name>A0A1S4BUQ7_TOBAC</name>